<dbReference type="Pfam" id="PF00881">
    <property type="entry name" value="Nitroreductase"/>
    <property type="match status" value="1"/>
</dbReference>
<sequence length="188" mass="21551">MSTRTFDYEILKEVKDRWSPRAFDPERYVSEEDLMGVMEAARYAPSCFNEQPWRYIVAMKGEKAYSQILDALVGANQEWASQAPVLMIITSKKQFVKNDKDNRWHLFDAGTSWGFLSLEANRRGLQTHAMAGFSVDQIREAFELDEGISIIAAVAMGYYGNKENLNLDLQKKEAPGLRKSIKEIMDRP</sequence>
<gene>
    <name evidence="4" type="ORF">SAMN05192546_10968</name>
</gene>
<dbReference type="SUPFAM" id="SSF55469">
    <property type="entry name" value="FMN-dependent nitroreductase-like"/>
    <property type="match status" value="1"/>
</dbReference>
<keyword evidence="2" id="KW-0560">Oxidoreductase</keyword>
<evidence type="ECO:0000256" key="1">
    <source>
        <dbReference type="ARBA" id="ARBA00007118"/>
    </source>
</evidence>
<dbReference type="Gene3D" id="3.40.109.10">
    <property type="entry name" value="NADH Oxidase"/>
    <property type="match status" value="1"/>
</dbReference>
<comment type="similarity">
    <text evidence="1">Belongs to the nitroreductase family.</text>
</comment>
<evidence type="ECO:0000313" key="4">
    <source>
        <dbReference type="EMBL" id="SDZ12472.1"/>
    </source>
</evidence>
<dbReference type="Proteomes" id="UP000199230">
    <property type="component" value="Unassembled WGS sequence"/>
</dbReference>
<dbReference type="OrthoDB" id="9812105at2"/>
<name>A0A1H3QG35_9FIRM</name>
<reference evidence="4 5" key="1">
    <citation type="submission" date="2016-10" db="EMBL/GenBank/DDBJ databases">
        <authorList>
            <person name="de Groot N.N."/>
        </authorList>
    </citation>
    <scope>NUCLEOTIDE SEQUENCE [LARGE SCALE GENOMIC DNA]</scope>
    <source>
        <strain evidence="4 5">APO</strain>
    </source>
</reference>
<dbReference type="RefSeq" id="WP_093314866.1">
    <property type="nucleotide sequence ID" value="NZ_FNPV01000009.1"/>
</dbReference>
<protein>
    <submittedName>
        <fullName evidence="4">Nitroreductase family protein</fullName>
    </submittedName>
</protein>
<dbReference type="STRING" id="159292.SAMN05192546_10968"/>
<organism evidence="4 5">
    <name type="scientific">Tindallia californiensis</name>
    <dbReference type="NCBI Taxonomy" id="159292"/>
    <lineage>
        <taxon>Bacteria</taxon>
        <taxon>Bacillati</taxon>
        <taxon>Bacillota</taxon>
        <taxon>Clostridia</taxon>
        <taxon>Peptostreptococcales</taxon>
        <taxon>Tindalliaceae</taxon>
        <taxon>Tindallia</taxon>
    </lineage>
</organism>
<evidence type="ECO:0000259" key="3">
    <source>
        <dbReference type="Pfam" id="PF00881"/>
    </source>
</evidence>
<dbReference type="AlphaFoldDB" id="A0A1H3QG35"/>
<proteinExistence type="inferred from homology"/>
<keyword evidence="5" id="KW-1185">Reference proteome</keyword>
<dbReference type="PANTHER" id="PTHR43673">
    <property type="entry name" value="NAD(P)H NITROREDUCTASE YDGI-RELATED"/>
    <property type="match status" value="1"/>
</dbReference>
<dbReference type="CDD" id="cd02138">
    <property type="entry name" value="TdsD-like"/>
    <property type="match status" value="1"/>
</dbReference>
<dbReference type="PANTHER" id="PTHR43673:SF10">
    <property type="entry name" value="NADH DEHYDROGENASE_NAD(P)H NITROREDUCTASE XCC3605-RELATED"/>
    <property type="match status" value="1"/>
</dbReference>
<evidence type="ECO:0000256" key="2">
    <source>
        <dbReference type="ARBA" id="ARBA00023002"/>
    </source>
</evidence>
<dbReference type="GO" id="GO:0016491">
    <property type="term" value="F:oxidoreductase activity"/>
    <property type="evidence" value="ECO:0007669"/>
    <property type="project" value="UniProtKB-KW"/>
</dbReference>
<accession>A0A1H3QG35</accession>
<dbReference type="InterPro" id="IPR000415">
    <property type="entry name" value="Nitroreductase-like"/>
</dbReference>
<dbReference type="InterPro" id="IPR029479">
    <property type="entry name" value="Nitroreductase"/>
</dbReference>
<feature type="domain" description="Nitroreductase" evidence="3">
    <location>
        <begin position="14"/>
        <end position="76"/>
    </location>
</feature>
<evidence type="ECO:0000313" key="5">
    <source>
        <dbReference type="Proteomes" id="UP000199230"/>
    </source>
</evidence>
<dbReference type="EMBL" id="FNPV01000009">
    <property type="protein sequence ID" value="SDZ12472.1"/>
    <property type="molecule type" value="Genomic_DNA"/>
</dbReference>